<dbReference type="GO" id="GO:0005524">
    <property type="term" value="F:ATP binding"/>
    <property type="evidence" value="ECO:0007669"/>
    <property type="project" value="UniProtKB-KW"/>
</dbReference>
<keyword evidence="7 15" id="KW-0067">ATP-binding</keyword>
<keyword evidence="19" id="KW-1185">Reference proteome</keyword>
<dbReference type="NCBIfam" id="NF008165">
    <property type="entry name" value="PRK10917.1-3"/>
    <property type="match status" value="1"/>
</dbReference>
<evidence type="ECO:0000256" key="7">
    <source>
        <dbReference type="ARBA" id="ARBA00022840"/>
    </source>
</evidence>
<keyword evidence="9 15" id="KW-0233">DNA recombination</keyword>
<dbReference type="PROSITE" id="PS51194">
    <property type="entry name" value="HELICASE_CTER"/>
    <property type="match status" value="1"/>
</dbReference>
<dbReference type="GO" id="GO:0003677">
    <property type="term" value="F:DNA binding"/>
    <property type="evidence" value="ECO:0007669"/>
    <property type="project" value="UniProtKB-KW"/>
</dbReference>
<dbReference type="SUPFAM" id="SSF50249">
    <property type="entry name" value="Nucleic acid-binding proteins"/>
    <property type="match status" value="1"/>
</dbReference>
<evidence type="ECO:0000256" key="5">
    <source>
        <dbReference type="ARBA" id="ARBA00022801"/>
    </source>
</evidence>
<dbReference type="GO" id="GO:0043138">
    <property type="term" value="F:3'-5' DNA helicase activity"/>
    <property type="evidence" value="ECO:0007669"/>
    <property type="project" value="UniProtKB-EC"/>
</dbReference>
<evidence type="ECO:0000256" key="4">
    <source>
        <dbReference type="ARBA" id="ARBA00022763"/>
    </source>
</evidence>
<dbReference type="SMART" id="SM00490">
    <property type="entry name" value="HELICc"/>
    <property type="match status" value="1"/>
</dbReference>
<dbReference type="Pfam" id="PF17191">
    <property type="entry name" value="RecG_wedge"/>
    <property type="match status" value="1"/>
</dbReference>
<dbReference type="PANTHER" id="PTHR47964:SF1">
    <property type="entry name" value="ATP-DEPENDENT DNA HELICASE HOMOLOG RECG, CHLOROPLASTIC"/>
    <property type="match status" value="1"/>
</dbReference>
<dbReference type="Pfam" id="PF00271">
    <property type="entry name" value="Helicase_C"/>
    <property type="match status" value="1"/>
</dbReference>
<evidence type="ECO:0000256" key="11">
    <source>
        <dbReference type="ARBA" id="ARBA00023235"/>
    </source>
</evidence>
<evidence type="ECO:0000256" key="1">
    <source>
        <dbReference type="ARBA" id="ARBA00007504"/>
    </source>
</evidence>
<comment type="function">
    <text evidence="15">Plays a critical role in recombination and DNA repair. Helps process Holliday junction intermediates to mature products by catalyzing branch migration. Has replication fork regression activity, unwinds stalled or blocked replication forks to make a HJ that can be resolved. Has a DNA unwinding activity characteristic of a DNA helicase with 3'-5' polarity.</text>
</comment>
<dbReference type="CDD" id="cd17992">
    <property type="entry name" value="DEXHc_RecG"/>
    <property type="match status" value="1"/>
</dbReference>
<sequence>MNPNFLQTPIPYLKGVGPNRADVLRTELGIETYRDLLHLFPNRYLDRTSYYKINQLQPSGADVQIVGKIVHIKTVEQKRGKRLVATFVDETGQMELVWFRSHKWIRENLKLNEPYVVFGRIARYGSNFSMAHPEMELLSEHQKGLKIAMQPIYPSTEKLSAKGITNRVLGKMMQQLFLESKGQFPESLSKNILEELKLVSKSEALFNIHFPKNQELLAKSQFRLKFEELFFVQLQLISKKLLRKLKIKGLPFNQVGEYFNTFFQHHLPFQLTNAQKKVIKEIRTDLGSNAQMNRLLQGDVGSGKTIVALMCMLLAMDNGFQACLMAPTEILANQHYNGLKELLGNMGVKMALLTGSTKKSERTLLHNQLENGNLNILVGTHAVLEDKVQFKNLGLAIIDEQHRFGVAQRSKLWHKNELPPHILVMTATPIPRTLAMSLYGDLDISVIDELPPGRKPIKTVHRFDSNRLKVFQFIKDEIKKGRQVYMVYPLIQESEALDFKDLMDGYESISRDFPMPEYQISIVHGKMKPADKDYEMERFVKGETQIMVATTVIEVGVNVPNASVMIIESAERFGLSQLHQLRGRVGRGAEQSFCILMTGSKLSEEAKTRLQTMVQTNDGFEIAEVDLKLRGPGDLMGTQQSGLLHLKIADIVKDNQILKTARYHALQLLKEDPRLEKEENLPILYAYSKMMQNKEIWGYIS</sequence>
<dbReference type="RefSeq" id="WP_116183320.1">
    <property type="nucleotide sequence ID" value="NZ_QTJX01000001.1"/>
</dbReference>
<keyword evidence="10 15" id="KW-0234">DNA repair</keyword>
<keyword evidence="5 15" id="KW-0378">Hydrolase</keyword>
<name>A0A371JUH9_9FLAO</name>
<dbReference type="InterPro" id="IPR012340">
    <property type="entry name" value="NA-bd_OB-fold"/>
</dbReference>
<dbReference type="InterPro" id="IPR011545">
    <property type="entry name" value="DEAD/DEAH_box_helicase_dom"/>
</dbReference>
<evidence type="ECO:0000256" key="10">
    <source>
        <dbReference type="ARBA" id="ARBA00023204"/>
    </source>
</evidence>
<dbReference type="InterPro" id="IPR045562">
    <property type="entry name" value="RecG_dom3_C"/>
</dbReference>
<organism evidence="18 19">
    <name type="scientific">Flagellimonas nanhaiensis</name>
    <dbReference type="NCBI Taxonomy" id="2292706"/>
    <lineage>
        <taxon>Bacteria</taxon>
        <taxon>Pseudomonadati</taxon>
        <taxon>Bacteroidota</taxon>
        <taxon>Flavobacteriia</taxon>
        <taxon>Flavobacteriales</taxon>
        <taxon>Flavobacteriaceae</taxon>
        <taxon>Flagellimonas</taxon>
    </lineage>
</organism>
<dbReference type="OrthoDB" id="9804325at2"/>
<dbReference type="GO" id="GO:0006281">
    <property type="term" value="P:DNA repair"/>
    <property type="evidence" value="ECO:0007669"/>
    <property type="project" value="UniProtKB-UniRule"/>
</dbReference>
<dbReference type="InterPro" id="IPR047112">
    <property type="entry name" value="RecG/Mfd"/>
</dbReference>
<comment type="catalytic activity">
    <reaction evidence="12 15">
        <text>Couples ATP hydrolysis with the unwinding of duplex DNA by translocating in the 3'-5' direction.</text>
        <dbReference type="EC" id="5.6.2.4"/>
    </reaction>
</comment>
<dbReference type="InterPro" id="IPR001650">
    <property type="entry name" value="Helicase_C-like"/>
</dbReference>
<keyword evidence="6 15" id="KW-0347">Helicase</keyword>
<keyword evidence="3 15" id="KW-0547">Nucleotide-binding</keyword>
<evidence type="ECO:0000256" key="9">
    <source>
        <dbReference type="ARBA" id="ARBA00023172"/>
    </source>
</evidence>
<evidence type="ECO:0000313" key="19">
    <source>
        <dbReference type="Proteomes" id="UP000261828"/>
    </source>
</evidence>
<proteinExistence type="inferred from homology"/>
<dbReference type="Gene3D" id="2.40.50.140">
    <property type="entry name" value="Nucleic acid-binding proteins"/>
    <property type="match status" value="1"/>
</dbReference>
<comment type="catalytic activity">
    <reaction evidence="14 15">
        <text>ATP + H2O = ADP + phosphate + H(+)</text>
        <dbReference type="Rhea" id="RHEA:13065"/>
        <dbReference type="ChEBI" id="CHEBI:15377"/>
        <dbReference type="ChEBI" id="CHEBI:15378"/>
        <dbReference type="ChEBI" id="CHEBI:30616"/>
        <dbReference type="ChEBI" id="CHEBI:43474"/>
        <dbReference type="ChEBI" id="CHEBI:456216"/>
        <dbReference type="EC" id="5.6.2.4"/>
    </reaction>
</comment>
<feature type="domain" description="Helicase C-terminal" evidence="17">
    <location>
        <begin position="469"/>
        <end position="633"/>
    </location>
</feature>
<dbReference type="InterPro" id="IPR004609">
    <property type="entry name" value="ATP-dep_DNA_helicase_RecG"/>
</dbReference>
<dbReference type="EMBL" id="QTJX01000001">
    <property type="protein sequence ID" value="RDY61439.1"/>
    <property type="molecule type" value="Genomic_DNA"/>
</dbReference>
<dbReference type="InterPro" id="IPR033454">
    <property type="entry name" value="RecG_wedge"/>
</dbReference>
<protein>
    <recommendedName>
        <fullName evidence="2 15">ATP-dependent DNA helicase RecG</fullName>
        <ecNumber evidence="13 15">5.6.2.4</ecNumber>
    </recommendedName>
</protein>
<comment type="caution">
    <text evidence="18">The sequence shown here is derived from an EMBL/GenBank/DDBJ whole genome shotgun (WGS) entry which is preliminary data.</text>
</comment>
<dbReference type="EC" id="5.6.2.4" evidence="13 15"/>
<accession>A0A371JUH9</accession>
<keyword evidence="4 15" id="KW-0227">DNA damage</keyword>
<evidence type="ECO:0000256" key="14">
    <source>
        <dbReference type="ARBA" id="ARBA00048988"/>
    </source>
</evidence>
<evidence type="ECO:0000313" key="18">
    <source>
        <dbReference type="EMBL" id="RDY61439.1"/>
    </source>
</evidence>
<dbReference type="Pfam" id="PF19833">
    <property type="entry name" value="RecG_dom3_C"/>
    <property type="match status" value="1"/>
</dbReference>
<dbReference type="PROSITE" id="PS51192">
    <property type="entry name" value="HELICASE_ATP_BIND_1"/>
    <property type="match status" value="1"/>
</dbReference>
<feature type="domain" description="Helicase ATP-binding" evidence="16">
    <location>
        <begin position="285"/>
        <end position="447"/>
    </location>
</feature>
<reference evidence="18 19" key="1">
    <citation type="submission" date="2018-08" db="EMBL/GenBank/DDBJ databases">
        <title>Muricauda nanhaiensis sp. nov., isolated from seawater of the South China Sea.</title>
        <authorList>
            <person name="Dang Y."/>
        </authorList>
    </citation>
    <scope>NUCLEOTIDE SEQUENCE [LARGE SCALE GENOMIC DNA]</scope>
    <source>
        <strain evidence="18 19">SM1704</strain>
    </source>
</reference>
<evidence type="ECO:0000256" key="3">
    <source>
        <dbReference type="ARBA" id="ARBA00022741"/>
    </source>
</evidence>
<evidence type="ECO:0000256" key="2">
    <source>
        <dbReference type="ARBA" id="ARBA00017846"/>
    </source>
</evidence>
<dbReference type="SMART" id="SM00487">
    <property type="entry name" value="DEXDc"/>
    <property type="match status" value="1"/>
</dbReference>
<keyword evidence="8" id="KW-0238">DNA-binding</keyword>
<dbReference type="InterPro" id="IPR014001">
    <property type="entry name" value="Helicase_ATP-bd"/>
</dbReference>
<evidence type="ECO:0000259" key="16">
    <source>
        <dbReference type="PROSITE" id="PS51192"/>
    </source>
</evidence>
<dbReference type="SUPFAM" id="SSF52540">
    <property type="entry name" value="P-loop containing nucleoside triphosphate hydrolases"/>
    <property type="match status" value="2"/>
</dbReference>
<dbReference type="PANTHER" id="PTHR47964">
    <property type="entry name" value="ATP-DEPENDENT DNA HELICASE HOMOLOG RECG, CHLOROPLASTIC"/>
    <property type="match status" value="1"/>
</dbReference>
<evidence type="ECO:0000256" key="13">
    <source>
        <dbReference type="ARBA" id="ARBA00034808"/>
    </source>
</evidence>
<comment type="similarity">
    <text evidence="1 15">Belongs to the helicase family. RecG subfamily.</text>
</comment>
<dbReference type="Pfam" id="PF00270">
    <property type="entry name" value="DEAD"/>
    <property type="match status" value="1"/>
</dbReference>
<evidence type="ECO:0000256" key="15">
    <source>
        <dbReference type="RuleBase" id="RU363016"/>
    </source>
</evidence>
<keyword evidence="11" id="KW-0413">Isomerase</keyword>
<dbReference type="NCBIfam" id="TIGR00643">
    <property type="entry name" value="recG"/>
    <property type="match status" value="1"/>
</dbReference>
<gene>
    <name evidence="18" type="ORF">DX873_04565</name>
</gene>
<dbReference type="AlphaFoldDB" id="A0A371JUH9"/>
<dbReference type="NCBIfam" id="NF008168">
    <property type="entry name" value="PRK10917.2-2"/>
    <property type="match status" value="1"/>
</dbReference>
<dbReference type="Gene3D" id="3.40.50.300">
    <property type="entry name" value="P-loop containing nucleotide triphosphate hydrolases"/>
    <property type="match status" value="2"/>
</dbReference>
<dbReference type="InterPro" id="IPR027417">
    <property type="entry name" value="P-loop_NTPase"/>
</dbReference>
<evidence type="ECO:0000256" key="12">
    <source>
        <dbReference type="ARBA" id="ARBA00034617"/>
    </source>
</evidence>
<dbReference type="CDD" id="cd04488">
    <property type="entry name" value="RecG_wedge_OBF"/>
    <property type="match status" value="1"/>
</dbReference>
<evidence type="ECO:0000256" key="6">
    <source>
        <dbReference type="ARBA" id="ARBA00022806"/>
    </source>
</evidence>
<evidence type="ECO:0000259" key="17">
    <source>
        <dbReference type="PROSITE" id="PS51194"/>
    </source>
</evidence>
<dbReference type="Proteomes" id="UP000261828">
    <property type="component" value="Unassembled WGS sequence"/>
</dbReference>
<evidence type="ECO:0000256" key="8">
    <source>
        <dbReference type="ARBA" id="ARBA00023125"/>
    </source>
</evidence>
<dbReference type="GO" id="GO:0006310">
    <property type="term" value="P:DNA recombination"/>
    <property type="evidence" value="ECO:0007669"/>
    <property type="project" value="UniProtKB-UniRule"/>
</dbReference>
<dbReference type="GO" id="GO:0016887">
    <property type="term" value="F:ATP hydrolysis activity"/>
    <property type="evidence" value="ECO:0007669"/>
    <property type="project" value="RHEA"/>
</dbReference>